<dbReference type="Proteomes" id="UP001625374">
    <property type="component" value="Unassembled WGS sequence"/>
</dbReference>
<gene>
    <name evidence="1" type="ORF">ACEN37_11390</name>
</gene>
<dbReference type="RefSeq" id="WP_192983928.1">
    <property type="nucleotide sequence ID" value="NZ_JABUYJ010000061.1"/>
</dbReference>
<dbReference type="EMBL" id="JBGQQK010000047">
    <property type="protein sequence ID" value="MFL2103858.1"/>
    <property type="molecule type" value="Genomic_DNA"/>
</dbReference>
<organism evidence="1 2">
    <name type="scientific">Marinilactibacillus psychrotolerans</name>
    <dbReference type="NCBI Taxonomy" id="191770"/>
    <lineage>
        <taxon>Bacteria</taxon>
        <taxon>Bacillati</taxon>
        <taxon>Bacillota</taxon>
        <taxon>Bacilli</taxon>
        <taxon>Lactobacillales</taxon>
        <taxon>Carnobacteriaceae</taxon>
        <taxon>Marinilactibacillus</taxon>
    </lineage>
</organism>
<evidence type="ECO:0000313" key="2">
    <source>
        <dbReference type="Proteomes" id="UP001625374"/>
    </source>
</evidence>
<proteinExistence type="predicted"/>
<protein>
    <submittedName>
        <fullName evidence="1">DUF4288 domain-containing protein</fullName>
    </submittedName>
</protein>
<name>A0ABW8USB7_9LACT</name>
<keyword evidence="2" id="KW-1185">Reference proteome</keyword>
<evidence type="ECO:0000313" key="1">
    <source>
        <dbReference type="EMBL" id="MFL2103858.1"/>
    </source>
</evidence>
<reference evidence="1 2" key="1">
    <citation type="submission" date="2024-08" db="EMBL/GenBank/DDBJ databases">
        <authorList>
            <person name="Arias E."/>
        </authorList>
    </citation>
    <scope>NUCLEOTIDE SEQUENCE [LARGE SCALE GENOMIC DNA]</scope>
    <source>
        <strain evidence="1 2">FAM 24106</strain>
    </source>
</reference>
<comment type="caution">
    <text evidence="1">The sequence shown here is derived from an EMBL/GenBank/DDBJ whole genome shotgun (WGS) entry which is preliminary data.</text>
</comment>
<accession>A0ABW8USB7</accession>
<sequence length="115" mass="13779">MIGKFSINILLQSFNQADNTPRESFENKIVLYEFEEETDDSSLKDLIYKSNYELPYKTAEEVVVYWQVVKIIDIFEIDSEIKFTNNTEVYSRFFIDQGSKDEILNKFFPDYIWED</sequence>